<sequence>MIGSIPAISNTAALRYQQHQEALITHSQFAARPKTRTFWKCRTDTESEPPYQRWLRSLPPSIKKSAWTKEIRSFSLSTDSATQNGASIIACNTPGRTDDACSKRYREALDPSLKRDE</sequence>
<comment type="caution">
    <text evidence="1">The sequence shown here is derived from an EMBL/GenBank/DDBJ whole genome shotgun (WGS) entry which is preliminary data.</text>
</comment>
<organism evidence="1 2">
    <name type="scientific">Leucogyrophana mollusca</name>
    <dbReference type="NCBI Taxonomy" id="85980"/>
    <lineage>
        <taxon>Eukaryota</taxon>
        <taxon>Fungi</taxon>
        <taxon>Dikarya</taxon>
        <taxon>Basidiomycota</taxon>
        <taxon>Agaricomycotina</taxon>
        <taxon>Agaricomycetes</taxon>
        <taxon>Agaricomycetidae</taxon>
        <taxon>Boletales</taxon>
        <taxon>Boletales incertae sedis</taxon>
        <taxon>Leucogyrophana</taxon>
    </lineage>
</organism>
<evidence type="ECO:0000313" key="1">
    <source>
        <dbReference type="EMBL" id="KAH7929915.1"/>
    </source>
</evidence>
<proteinExistence type="predicted"/>
<evidence type="ECO:0000313" key="2">
    <source>
        <dbReference type="Proteomes" id="UP000790709"/>
    </source>
</evidence>
<protein>
    <submittedName>
        <fullName evidence="1">Uncharacterized protein</fullName>
    </submittedName>
</protein>
<accession>A0ACB8BXN6</accession>
<dbReference type="EMBL" id="MU266336">
    <property type="protein sequence ID" value="KAH7929915.1"/>
    <property type="molecule type" value="Genomic_DNA"/>
</dbReference>
<reference evidence="1" key="1">
    <citation type="journal article" date="2021" name="New Phytol.">
        <title>Evolutionary innovations through gain and loss of genes in the ectomycorrhizal Boletales.</title>
        <authorList>
            <person name="Wu G."/>
            <person name="Miyauchi S."/>
            <person name="Morin E."/>
            <person name="Kuo A."/>
            <person name="Drula E."/>
            <person name="Varga T."/>
            <person name="Kohler A."/>
            <person name="Feng B."/>
            <person name="Cao Y."/>
            <person name="Lipzen A."/>
            <person name="Daum C."/>
            <person name="Hundley H."/>
            <person name="Pangilinan J."/>
            <person name="Johnson J."/>
            <person name="Barry K."/>
            <person name="LaButti K."/>
            <person name="Ng V."/>
            <person name="Ahrendt S."/>
            <person name="Min B."/>
            <person name="Choi I.G."/>
            <person name="Park H."/>
            <person name="Plett J.M."/>
            <person name="Magnuson J."/>
            <person name="Spatafora J.W."/>
            <person name="Nagy L.G."/>
            <person name="Henrissat B."/>
            <person name="Grigoriev I.V."/>
            <person name="Yang Z.L."/>
            <person name="Xu J."/>
            <person name="Martin F.M."/>
        </authorList>
    </citation>
    <scope>NUCLEOTIDE SEQUENCE</scope>
    <source>
        <strain evidence="1">KUC20120723A-06</strain>
    </source>
</reference>
<gene>
    <name evidence="1" type="ORF">BV22DRAFT_91652</name>
</gene>
<dbReference type="Proteomes" id="UP000790709">
    <property type="component" value="Unassembled WGS sequence"/>
</dbReference>
<keyword evidence="2" id="KW-1185">Reference proteome</keyword>
<name>A0ACB8BXN6_9AGAM</name>